<dbReference type="OrthoDB" id="9800565at2"/>
<dbReference type="InterPro" id="IPR029052">
    <property type="entry name" value="Metallo-depent_PP-like"/>
</dbReference>
<comment type="caution">
    <text evidence="4">The sequence shown here is derived from an EMBL/GenBank/DDBJ whole genome shotgun (WGS) entry which is preliminary data.</text>
</comment>
<dbReference type="InterPro" id="IPR000979">
    <property type="entry name" value="Phosphodiesterase_MJ0936/Vps29"/>
</dbReference>
<gene>
    <name evidence="4" type="ORF">C7437_101133</name>
</gene>
<feature type="domain" description="Calcineurin-like phosphoesterase" evidence="3">
    <location>
        <begin position="1"/>
        <end position="142"/>
    </location>
</feature>
<dbReference type="Pfam" id="PF12850">
    <property type="entry name" value="Metallophos_2"/>
    <property type="match status" value="1"/>
</dbReference>
<dbReference type="Proteomes" id="UP000248646">
    <property type="component" value="Unassembled WGS sequence"/>
</dbReference>
<dbReference type="EMBL" id="QKZI01000001">
    <property type="protein sequence ID" value="PZX07029.1"/>
    <property type="molecule type" value="Genomic_DNA"/>
</dbReference>
<keyword evidence="2" id="KW-0479">Metal-binding</keyword>
<sequence length="165" mass="18748">MKILVISDTHYDTDTMEQVIHHHTEVDAIIHCGDSELDRAYFDGSSVQVVRGNCDFDLNFPEEIIVPVETEKILIVHGHKHRVKTTLLPLIYRAQEIQASIVCFGHSHILGAELNNGILFVNPGSLHMPRGRKEKSYALIEKSEAICMVTFYSSENKIIEQVNFF</sequence>
<evidence type="ECO:0000313" key="5">
    <source>
        <dbReference type="Proteomes" id="UP000248646"/>
    </source>
</evidence>
<dbReference type="GO" id="GO:0016787">
    <property type="term" value="F:hydrolase activity"/>
    <property type="evidence" value="ECO:0007669"/>
    <property type="project" value="UniProtKB-UniRule"/>
</dbReference>
<dbReference type="Gene3D" id="3.60.21.10">
    <property type="match status" value="1"/>
</dbReference>
<organism evidence="4 5">
    <name type="scientific">Psychrobacillus insolitus</name>
    <dbReference type="NCBI Taxonomy" id="1461"/>
    <lineage>
        <taxon>Bacteria</taxon>
        <taxon>Bacillati</taxon>
        <taxon>Bacillota</taxon>
        <taxon>Bacilli</taxon>
        <taxon>Bacillales</taxon>
        <taxon>Bacillaceae</taxon>
        <taxon>Psychrobacillus</taxon>
    </lineage>
</organism>
<dbReference type="AlphaFoldDB" id="A0A2W7N925"/>
<reference evidence="4 5" key="1">
    <citation type="submission" date="2018-06" db="EMBL/GenBank/DDBJ databases">
        <title>Genomic Encyclopedia of Type Strains, Phase IV (KMG-IV): sequencing the most valuable type-strain genomes for metagenomic binning, comparative biology and taxonomic classification.</title>
        <authorList>
            <person name="Goeker M."/>
        </authorList>
    </citation>
    <scope>NUCLEOTIDE SEQUENCE [LARGE SCALE GENOMIC DNA]</scope>
    <source>
        <strain evidence="4 5">DSM 5</strain>
    </source>
</reference>
<dbReference type="InterPro" id="IPR024654">
    <property type="entry name" value="Calcineurin-like_PHP_lpxH"/>
</dbReference>
<comment type="similarity">
    <text evidence="1 2">Belongs to the metallophosphoesterase superfamily. YfcE family.</text>
</comment>
<name>A0A2W7N925_9BACI</name>
<dbReference type="SUPFAM" id="SSF56300">
    <property type="entry name" value="Metallo-dependent phosphatases"/>
    <property type="match status" value="1"/>
</dbReference>
<evidence type="ECO:0000256" key="2">
    <source>
        <dbReference type="RuleBase" id="RU362039"/>
    </source>
</evidence>
<comment type="cofactor">
    <cofactor evidence="2">
        <name>a divalent metal cation</name>
        <dbReference type="ChEBI" id="CHEBI:60240"/>
    </cofactor>
</comment>
<accession>A0A2W7N925</accession>
<evidence type="ECO:0000313" key="4">
    <source>
        <dbReference type="EMBL" id="PZX07029.1"/>
    </source>
</evidence>
<dbReference type="PANTHER" id="PTHR11124">
    <property type="entry name" value="VACUOLAR SORTING PROTEIN VPS29"/>
    <property type="match status" value="1"/>
</dbReference>
<evidence type="ECO:0000259" key="3">
    <source>
        <dbReference type="Pfam" id="PF12850"/>
    </source>
</evidence>
<proteinExistence type="inferred from homology"/>
<dbReference type="GO" id="GO:0046872">
    <property type="term" value="F:metal ion binding"/>
    <property type="evidence" value="ECO:0007669"/>
    <property type="project" value="UniProtKB-KW"/>
</dbReference>
<dbReference type="EC" id="3.1.4.-" evidence="2"/>
<dbReference type="NCBIfam" id="TIGR00040">
    <property type="entry name" value="yfcE"/>
    <property type="match status" value="1"/>
</dbReference>
<evidence type="ECO:0000256" key="1">
    <source>
        <dbReference type="ARBA" id="ARBA00008950"/>
    </source>
</evidence>
<keyword evidence="5" id="KW-1185">Reference proteome</keyword>
<dbReference type="RefSeq" id="WP_111437725.1">
    <property type="nucleotide sequence ID" value="NZ_QKZI01000001.1"/>
</dbReference>
<protein>
    <recommendedName>
        <fullName evidence="2">Phosphoesterase</fullName>
        <ecNumber evidence="2">3.1.4.-</ecNumber>
    </recommendedName>
</protein>